<evidence type="ECO:0000256" key="2">
    <source>
        <dbReference type="ARBA" id="ARBA00013855"/>
    </source>
</evidence>
<keyword evidence="6" id="KW-1133">Transmembrane helix</keyword>
<evidence type="ECO:0000256" key="4">
    <source>
        <dbReference type="ARBA" id="ARBA00032089"/>
    </source>
</evidence>
<comment type="caution">
    <text evidence="8">The sequence shown here is derived from an EMBL/GenBank/DDBJ whole genome shotgun (WGS) entry which is preliminary data.</text>
</comment>
<dbReference type="PANTHER" id="PTHR34138">
    <property type="entry name" value="CELL SHAPE-DETERMINING PROTEIN MREC"/>
    <property type="match status" value="1"/>
</dbReference>
<dbReference type="RefSeq" id="WP_131447562.1">
    <property type="nucleotide sequence ID" value="NZ_SJZB01000042.1"/>
</dbReference>
<sequence>MAPAPMFARAMGLPARLALYGVICVALMVLDHRYDAMTTVRVGSASLIHPLQSALARPFEFLGEAGEFFATHGQLLREKRRLEIDRERLAALLQGYAALQSENAYLQGVLKLTPPAGSEPLAARITRVLPNPFVRKLVVDRGSADGVEAGRPVVDLTGLVGQVTEVYPNSSVITLLTSKEEAAPVQNQRNGLRLIVSGIGSDNLLEVRYLDMHADLKAGDLLTTSGIDGVYPAGIQVARVVSVEAPRQTPFARAVCQPIGHIGQHRYVLILKSKGGKP</sequence>
<evidence type="ECO:0000256" key="1">
    <source>
        <dbReference type="ARBA" id="ARBA00009369"/>
    </source>
</evidence>
<dbReference type="Proteomes" id="UP000295443">
    <property type="component" value="Unassembled WGS sequence"/>
</dbReference>
<evidence type="ECO:0000313" key="9">
    <source>
        <dbReference type="Proteomes" id="UP000295443"/>
    </source>
</evidence>
<organism evidence="8 9">
    <name type="scientific">Parasulfuritortus cantonensis</name>
    <dbReference type="NCBI Taxonomy" id="2528202"/>
    <lineage>
        <taxon>Bacteria</taxon>
        <taxon>Pseudomonadati</taxon>
        <taxon>Pseudomonadota</taxon>
        <taxon>Betaproteobacteria</taxon>
        <taxon>Nitrosomonadales</taxon>
        <taxon>Thiobacillaceae</taxon>
        <taxon>Parasulfuritortus</taxon>
    </lineage>
</organism>
<keyword evidence="6" id="KW-0812">Transmembrane</keyword>
<dbReference type="InterPro" id="IPR007221">
    <property type="entry name" value="MreC"/>
</dbReference>
<keyword evidence="9" id="KW-1185">Reference proteome</keyword>
<reference evidence="8 9" key="1">
    <citation type="submission" date="2019-03" db="EMBL/GenBank/DDBJ databases">
        <title>Genome sequence of Thiobacillaceae bacterium LSR1, a sulfur-oxidizing bacterium isolated from freshwater sediment.</title>
        <authorList>
            <person name="Li S."/>
        </authorList>
    </citation>
    <scope>NUCLEOTIDE SEQUENCE [LARGE SCALE GENOMIC DNA]</scope>
    <source>
        <strain evidence="8 9">LSR1</strain>
    </source>
</reference>
<comment type="similarity">
    <text evidence="1 5">Belongs to the MreC family.</text>
</comment>
<keyword evidence="3 5" id="KW-0133">Cell shape</keyword>
<keyword evidence="6" id="KW-0472">Membrane</keyword>
<dbReference type="GO" id="GO:0008360">
    <property type="term" value="P:regulation of cell shape"/>
    <property type="evidence" value="ECO:0007669"/>
    <property type="project" value="UniProtKB-KW"/>
</dbReference>
<comment type="function">
    <text evidence="5">Involved in formation and maintenance of cell shape.</text>
</comment>
<dbReference type="Gene3D" id="2.40.10.340">
    <property type="entry name" value="Rod shape-determining protein MreC, domain 1"/>
    <property type="match status" value="1"/>
</dbReference>
<gene>
    <name evidence="8" type="primary">mreC</name>
    <name evidence="8" type="ORF">EZJ19_11110</name>
</gene>
<dbReference type="AlphaFoldDB" id="A0A4R1B3X6"/>
<dbReference type="NCBIfam" id="TIGR00219">
    <property type="entry name" value="mreC"/>
    <property type="match status" value="1"/>
</dbReference>
<evidence type="ECO:0000259" key="7">
    <source>
        <dbReference type="Pfam" id="PF04085"/>
    </source>
</evidence>
<evidence type="ECO:0000256" key="3">
    <source>
        <dbReference type="ARBA" id="ARBA00022960"/>
    </source>
</evidence>
<accession>A0A4R1B3X6</accession>
<dbReference type="Gene3D" id="2.40.10.350">
    <property type="entry name" value="Rod shape-determining protein MreC, domain 2"/>
    <property type="match status" value="1"/>
</dbReference>
<dbReference type="GO" id="GO:0005886">
    <property type="term" value="C:plasma membrane"/>
    <property type="evidence" value="ECO:0007669"/>
    <property type="project" value="TreeGrafter"/>
</dbReference>
<dbReference type="EMBL" id="SJZB01000042">
    <property type="protein sequence ID" value="TCJ12782.1"/>
    <property type="molecule type" value="Genomic_DNA"/>
</dbReference>
<evidence type="ECO:0000313" key="8">
    <source>
        <dbReference type="EMBL" id="TCJ12782.1"/>
    </source>
</evidence>
<dbReference type="Pfam" id="PF04085">
    <property type="entry name" value="MreC"/>
    <property type="match status" value="1"/>
</dbReference>
<feature type="transmembrane region" description="Helical" evidence="6">
    <location>
        <begin position="6"/>
        <end position="30"/>
    </location>
</feature>
<dbReference type="InterPro" id="IPR042175">
    <property type="entry name" value="Cell/Rod_MreC_2"/>
</dbReference>
<dbReference type="PIRSF" id="PIRSF038471">
    <property type="entry name" value="MreC"/>
    <property type="match status" value="1"/>
</dbReference>
<evidence type="ECO:0000256" key="5">
    <source>
        <dbReference type="PIRNR" id="PIRNR038471"/>
    </source>
</evidence>
<evidence type="ECO:0000256" key="6">
    <source>
        <dbReference type="SAM" id="Phobius"/>
    </source>
</evidence>
<dbReference type="InterPro" id="IPR042177">
    <property type="entry name" value="Cell/Rod_1"/>
</dbReference>
<dbReference type="PANTHER" id="PTHR34138:SF1">
    <property type="entry name" value="CELL SHAPE-DETERMINING PROTEIN MREC"/>
    <property type="match status" value="1"/>
</dbReference>
<proteinExistence type="inferred from homology"/>
<dbReference type="OrthoDB" id="9808025at2"/>
<protein>
    <recommendedName>
        <fullName evidence="2 5">Cell shape-determining protein MreC</fullName>
    </recommendedName>
    <alternativeName>
        <fullName evidence="4 5">Cell shape protein MreC</fullName>
    </alternativeName>
</protein>
<dbReference type="InterPro" id="IPR055342">
    <property type="entry name" value="MreC_beta-barrel_core"/>
</dbReference>
<feature type="domain" description="Rod shape-determining protein MreC beta-barrel core" evidence="7">
    <location>
        <begin position="129"/>
        <end position="272"/>
    </location>
</feature>
<name>A0A4R1B3X6_9PROT</name>